<keyword evidence="2" id="KW-1185">Reference proteome</keyword>
<dbReference type="AlphaFoldDB" id="A0A4R6NY44"/>
<dbReference type="Proteomes" id="UP000295531">
    <property type="component" value="Unassembled WGS sequence"/>
</dbReference>
<organism evidence="1 2">
    <name type="scientific">Idiomarina aquatica</name>
    <dbReference type="NCBI Taxonomy" id="1327752"/>
    <lineage>
        <taxon>Bacteria</taxon>
        <taxon>Pseudomonadati</taxon>
        <taxon>Pseudomonadota</taxon>
        <taxon>Gammaproteobacteria</taxon>
        <taxon>Alteromonadales</taxon>
        <taxon>Idiomarinaceae</taxon>
        <taxon>Idiomarina</taxon>
    </lineage>
</organism>
<accession>A0A4R6NY44</accession>
<reference evidence="1 2" key="1">
    <citation type="submission" date="2019-03" db="EMBL/GenBank/DDBJ databases">
        <title>Freshwater and sediment microbial communities from various areas in North America, analyzing microbe dynamics in response to fracking.</title>
        <authorList>
            <person name="Lamendella R."/>
        </authorList>
    </citation>
    <scope>NUCLEOTIDE SEQUENCE [LARGE SCALE GENOMIC DNA]</scope>
    <source>
        <strain evidence="1 2">18_TX</strain>
    </source>
</reference>
<protein>
    <submittedName>
        <fullName evidence="1">Uncharacterized protein</fullName>
    </submittedName>
</protein>
<name>A0A4R6NY44_9GAMM</name>
<proteinExistence type="predicted"/>
<gene>
    <name evidence="1" type="ORF">DEU29_1411</name>
</gene>
<sequence>MWRFKILTGDRFRYHSYNAQVGEGYVRV</sequence>
<evidence type="ECO:0000313" key="2">
    <source>
        <dbReference type="Proteomes" id="UP000295531"/>
    </source>
</evidence>
<dbReference type="EMBL" id="SNXI01000041">
    <property type="protein sequence ID" value="TDP26977.1"/>
    <property type="molecule type" value="Genomic_DNA"/>
</dbReference>
<feature type="non-terminal residue" evidence="1">
    <location>
        <position position="28"/>
    </location>
</feature>
<evidence type="ECO:0000313" key="1">
    <source>
        <dbReference type="EMBL" id="TDP26977.1"/>
    </source>
</evidence>
<comment type="caution">
    <text evidence="1">The sequence shown here is derived from an EMBL/GenBank/DDBJ whole genome shotgun (WGS) entry which is preliminary data.</text>
</comment>